<dbReference type="InterPro" id="IPR036770">
    <property type="entry name" value="Ankyrin_rpt-contain_sf"/>
</dbReference>
<gene>
    <name evidence="3" type="ORF">VSP0166_LOCUS17808</name>
</gene>
<dbReference type="AlphaFoldDB" id="A0A7S4MU09"/>
<dbReference type="Pfam" id="PF12796">
    <property type="entry name" value="Ank_2"/>
    <property type="match status" value="1"/>
</dbReference>
<keyword evidence="2" id="KW-0040">ANK repeat</keyword>
<proteinExistence type="predicted"/>
<keyword evidence="1" id="KW-0677">Repeat</keyword>
<dbReference type="SUPFAM" id="SSF48403">
    <property type="entry name" value="Ankyrin repeat"/>
    <property type="match status" value="1"/>
</dbReference>
<sequence length="236" mass="26863">MNELYVAVYHRHVEKAIRLIEKQTTDINYRNKFGISILHLACKKTYTTRILKTLLSQRRHLDVNATDVDGKTALHNLCEQDWPDALRLLLADPRVSVSEQCSSGLTPLHESCYLGHCDMVNILVRHPDLDINAKNKNGRTSLYCTCAGYAESSKREKIVRCILEDERTALDIREAKQCLEQAEQTNMMDPIDLGILMCSTKGIPLEKLFTGQELEIALQRSSQNLSKSARNIVEYD</sequence>
<dbReference type="SMART" id="SM00248">
    <property type="entry name" value="ANK"/>
    <property type="match status" value="5"/>
</dbReference>
<reference evidence="3" key="1">
    <citation type="submission" date="2021-01" db="EMBL/GenBank/DDBJ databases">
        <authorList>
            <person name="Corre E."/>
            <person name="Pelletier E."/>
            <person name="Niang G."/>
            <person name="Scheremetjew M."/>
            <person name="Finn R."/>
            <person name="Kale V."/>
            <person name="Holt S."/>
            <person name="Cochrane G."/>
            <person name="Meng A."/>
            <person name="Brown T."/>
            <person name="Cohen L."/>
        </authorList>
    </citation>
    <scope>NUCLEOTIDE SEQUENCE</scope>
    <source>
        <strain evidence="3">DIVA3 518/3/11/1/6</strain>
    </source>
</reference>
<organism evidence="3">
    <name type="scientific">Vannella robusta</name>
    <dbReference type="NCBI Taxonomy" id="1487602"/>
    <lineage>
        <taxon>Eukaryota</taxon>
        <taxon>Amoebozoa</taxon>
        <taxon>Discosea</taxon>
        <taxon>Flabellinia</taxon>
        <taxon>Vannellidae</taxon>
        <taxon>Vannella</taxon>
    </lineage>
</organism>
<evidence type="ECO:0000256" key="2">
    <source>
        <dbReference type="ARBA" id="ARBA00023043"/>
    </source>
</evidence>
<dbReference type="PANTHER" id="PTHR24173">
    <property type="entry name" value="ANKYRIN REPEAT CONTAINING"/>
    <property type="match status" value="1"/>
</dbReference>
<name>A0A7S4MU09_9EUKA</name>
<dbReference type="Gene3D" id="1.25.40.20">
    <property type="entry name" value="Ankyrin repeat-containing domain"/>
    <property type="match status" value="1"/>
</dbReference>
<dbReference type="InterPro" id="IPR002110">
    <property type="entry name" value="Ankyrin_rpt"/>
</dbReference>
<accession>A0A7S4MU09</accession>
<dbReference type="EMBL" id="HBKP01025592">
    <property type="protein sequence ID" value="CAE2241480.1"/>
    <property type="molecule type" value="Transcribed_RNA"/>
</dbReference>
<dbReference type="PANTHER" id="PTHR24173:SF83">
    <property type="entry name" value="SOCS BOX DOMAIN-CONTAINING PROTEIN"/>
    <property type="match status" value="1"/>
</dbReference>
<evidence type="ECO:0000256" key="1">
    <source>
        <dbReference type="ARBA" id="ARBA00022737"/>
    </source>
</evidence>
<evidence type="ECO:0000313" key="3">
    <source>
        <dbReference type="EMBL" id="CAE2241480.1"/>
    </source>
</evidence>
<protein>
    <submittedName>
        <fullName evidence="3">Uncharacterized protein</fullName>
    </submittedName>
</protein>